<dbReference type="InterPro" id="IPR050541">
    <property type="entry name" value="LRR_TM_domain-containing"/>
</dbReference>
<dbReference type="SMART" id="SM00369">
    <property type="entry name" value="LRR_TYP"/>
    <property type="match status" value="2"/>
</dbReference>
<evidence type="ECO:0000313" key="5">
    <source>
        <dbReference type="Proteomes" id="UP001054945"/>
    </source>
</evidence>
<reference evidence="4 5" key="1">
    <citation type="submission" date="2021-06" db="EMBL/GenBank/DDBJ databases">
        <title>Caerostris extrusa draft genome.</title>
        <authorList>
            <person name="Kono N."/>
            <person name="Arakawa K."/>
        </authorList>
    </citation>
    <scope>NUCLEOTIDE SEQUENCE [LARGE SCALE GENOMIC DNA]</scope>
</reference>
<evidence type="ECO:0000256" key="2">
    <source>
        <dbReference type="ARBA" id="ARBA00022729"/>
    </source>
</evidence>
<keyword evidence="3" id="KW-0677">Repeat</keyword>
<keyword evidence="5" id="KW-1185">Reference proteome</keyword>
<accession>A0AAV4SRU8</accession>
<dbReference type="GO" id="GO:0005886">
    <property type="term" value="C:plasma membrane"/>
    <property type="evidence" value="ECO:0007669"/>
    <property type="project" value="TreeGrafter"/>
</dbReference>
<dbReference type="SUPFAM" id="SSF52058">
    <property type="entry name" value="L domain-like"/>
    <property type="match status" value="1"/>
</dbReference>
<dbReference type="PANTHER" id="PTHR24369">
    <property type="entry name" value="ANTIGEN BSP, PUTATIVE-RELATED"/>
    <property type="match status" value="1"/>
</dbReference>
<dbReference type="InterPro" id="IPR001611">
    <property type="entry name" value="Leu-rich_rpt"/>
</dbReference>
<keyword evidence="1" id="KW-0433">Leucine-rich repeat</keyword>
<dbReference type="Pfam" id="PF13855">
    <property type="entry name" value="LRR_8"/>
    <property type="match status" value="1"/>
</dbReference>
<evidence type="ECO:0000313" key="4">
    <source>
        <dbReference type="EMBL" id="GIY37148.1"/>
    </source>
</evidence>
<evidence type="ECO:0000256" key="3">
    <source>
        <dbReference type="ARBA" id="ARBA00022737"/>
    </source>
</evidence>
<protein>
    <submittedName>
        <fullName evidence="4">Uncharacterized protein</fullName>
    </submittedName>
</protein>
<comment type="caution">
    <text evidence="4">The sequence shown here is derived from an EMBL/GenBank/DDBJ whole genome shotgun (WGS) entry which is preliminary data.</text>
</comment>
<dbReference type="InterPro" id="IPR032675">
    <property type="entry name" value="LRR_dom_sf"/>
</dbReference>
<dbReference type="AlphaFoldDB" id="A0AAV4SRU8"/>
<dbReference type="Gene3D" id="3.80.10.10">
    <property type="entry name" value="Ribonuclease Inhibitor"/>
    <property type="match status" value="1"/>
</dbReference>
<keyword evidence="2" id="KW-0732">Signal</keyword>
<organism evidence="4 5">
    <name type="scientific">Caerostris extrusa</name>
    <name type="common">Bark spider</name>
    <name type="synonym">Caerostris bankana</name>
    <dbReference type="NCBI Taxonomy" id="172846"/>
    <lineage>
        <taxon>Eukaryota</taxon>
        <taxon>Metazoa</taxon>
        <taxon>Ecdysozoa</taxon>
        <taxon>Arthropoda</taxon>
        <taxon>Chelicerata</taxon>
        <taxon>Arachnida</taxon>
        <taxon>Araneae</taxon>
        <taxon>Araneomorphae</taxon>
        <taxon>Entelegynae</taxon>
        <taxon>Araneoidea</taxon>
        <taxon>Araneidae</taxon>
        <taxon>Caerostris</taxon>
    </lineage>
</organism>
<dbReference type="EMBL" id="BPLR01010128">
    <property type="protein sequence ID" value="GIY37148.1"/>
    <property type="molecule type" value="Genomic_DNA"/>
</dbReference>
<dbReference type="PANTHER" id="PTHR24369:SF210">
    <property type="entry name" value="CHAOPTIN-RELATED"/>
    <property type="match status" value="1"/>
</dbReference>
<proteinExistence type="predicted"/>
<name>A0AAV4SRU8_CAEEX</name>
<dbReference type="Proteomes" id="UP001054945">
    <property type="component" value="Unassembled WGS sequence"/>
</dbReference>
<dbReference type="InterPro" id="IPR003591">
    <property type="entry name" value="Leu-rich_rpt_typical-subtyp"/>
</dbReference>
<dbReference type="PROSITE" id="PS51450">
    <property type="entry name" value="LRR"/>
    <property type="match status" value="1"/>
</dbReference>
<gene>
    <name evidence="4" type="ORF">CEXT_45461</name>
</gene>
<sequence>MSSLTELHLEGNRIATLGSEIPALTQLRILSISNNQIQTISTNQLPPKLTHLFLAANPFHCDSQMLPFLQFLNSTEELTIDEDLCTPSHNGTAHTSPLARCPAP</sequence>
<evidence type="ECO:0000256" key="1">
    <source>
        <dbReference type="ARBA" id="ARBA00022614"/>
    </source>
</evidence>